<feature type="compositionally biased region" description="Pro residues" evidence="1">
    <location>
        <begin position="35"/>
        <end position="62"/>
    </location>
</feature>
<dbReference type="RefSeq" id="XP_009845730.1">
    <property type="nucleotide sequence ID" value="XM_009847428.1"/>
</dbReference>
<gene>
    <name evidence="2" type="ORF">H257_18386</name>
</gene>
<name>W4FBD0_APHAT</name>
<evidence type="ECO:0000313" key="2">
    <source>
        <dbReference type="EMBL" id="ETV64787.1"/>
    </source>
</evidence>
<feature type="compositionally biased region" description="Polar residues" evidence="1">
    <location>
        <begin position="1"/>
        <end position="23"/>
    </location>
</feature>
<accession>W4FBD0</accession>
<proteinExistence type="predicted"/>
<reference evidence="2" key="1">
    <citation type="submission" date="2013-12" db="EMBL/GenBank/DDBJ databases">
        <title>The Genome Sequence of Aphanomyces astaci APO3.</title>
        <authorList>
            <consortium name="The Broad Institute Genomics Platform"/>
            <person name="Russ C."/>
            <person name="Tyler B."/>
            <person name="van West P."/>
            <person name="Dieguez-Uribeondo J."/>
            <person name="Young S.K."/>
            <person name="Zeng Q."/>
            <person name="Gargeya S."/>
            <person name="Fitzgerald M."/>
            <person name="Abouelleil A."/>
            <person name="Alvarado L."/>
            <person name="Chapman S.B."/>
            <person name="Gainer-Dewar J."/>
            <person name="Goldberg J."/>
            <person name="Griggs A."/>
            <person name="Gujja S."/>
            <person name="Hansen M."/>
            <person name="Howarth C."/>
            <person name="Imamovic A."/>
            <person name="Ireland A."/>
            <person name="Larimer J."/>
            <person name="McCowan C."/>
            <person name="Murphy C."/>
            <person name="Pearson M."/>
            <person name="Poon T.W."/>
            <person name="Priest M."/>
            <person name="Roberts A."/>
            <person name="Saif S."/>
            <person name="Shea T."/>
            <person name="Sykes S."/>
            <person name="Wortman J."/>
            <person name="Nusbaum C."/>
            <person name="Birren B."/>
        </authorList>
    </citation>
    <scope>NUCLEOTIDE SEQUENCE [LARGE SCALE GENOMIC DNA]</scope>
    <source>
        <strain evidence="2">APO3</strain>
    </source>
</reference>
<sequence>MLRILSTTYVTLPPQTTPITPNNSTTASRTTYTSPPRPPPHSHAPATPPPLLADPASPPPLPGMHTARIQRDNVLRRETLEGEAYIGDAGSTPTLDLRVDSLRIAATNINKNTYGKLSAELATWPHNYGHLHMGEHTHPA</sequence>
<dbReference type="EMBL" id="KI913272">
    <property type="protein sequence ID" value="ETV64787.1"/>
    <property type="molecule type" value="Genomic_DNA"/>
</dbReference>
<protein>
    <submittedName>
        <fullName evidence="2">Uncharacterized protein</fullName>
    </submittedName>
</protein>
<feature type="region of interest" description="Disordered" evidence="1">
    <location>
        <begin position="1"/>
        <end position="70"/>
    </location>
</feature>
<evidence type="ECO:0000256" key="1">
    <source>
        <dbReference type="SAM" id="MobiDB-lite"/>
    </source>
</evidence>
<dbReference type="VEuPathDB" id="FungiDB:H257_18386"/>
<feature type="compositionally biased region" description="Low complexity" evidence="1">
    <location>
        <begin position="24"/>
        <end position="34"/>
    </location>
</feature>
<organism evidence="2">
    <name type="scientific">Aphanomyces astaci</name>
    <name type="common">Crayfish plague agent</name>
    <dbReference type="NCBI Taxonomy" id="112090"/>
    <lineage>
        <taxon>Eukaryota</taxon>
        <taxon>Sar</taxon>
        <taxon>Stramenopiles</taxon>
        <taxon>Oomycota</taxon>
        <taxon>Saprolegniomycetes</taxon>
        <taxon>Saprolegniales</taxon>
        <taxon>Verrucalvaceae</taxon>
        <taxon>Aphanomyces</taxon>
    </lineage>
</organism>
<dbReference type="AlphaFoldDB" id="W4FBD0"/>
<dbReference type="GeneID" id="20820382"/>
<dbReference type="OrthoDB" id="1099063at2759"/>